<feature type="transmembrane region" description="Helical" evidence="1">
    <location>
        <begin position="86"/>
        <end position="105"/>
    </location>
</feature>
<feature type="transmembrane region" description="Helical" evidence="1">
    <location>
        <begin position="61"/>
        <end position="79"/>
    </location>
</feature>
<accession>A0A6G8F3F4</accession>
<organism evidence="2">
    <name type="scientific">uncultured Alphaproteobacteria bacterium</name>
    <dbReference type="NCBI Taxonomy" id="91750"/>
    <lineage>
        <taxon>Bacteria</taxon>
        <taxon>Pseudomonadati</taxon>
        <taxon>Pseudomonadota</taxon>
        <taxon>Alphaproteobacteria</taxon>
        <taxon>environmental samples</taxon>
    </lineage>
</organism>
<evidence type="ECO:0000313" key="2">
    <source>
        <dbReference type="EMBL" id="QIM10708.1"/>
    </source>
</evidence>
<gene>
    <name evidence="2" type="ORF">PlAlph_6000</name>
</gene>
<name>A0A6G8F3F4_9PROT</name>
<feature type="transmembrane region" description="Helical" evidence="1">
    <location>
        <begin position="111"/>
        <end position="129"/>
    </location>
</feature>
<evidence type="ECO:0000256" key="1">
    <source>
        <dbReference type="SAM" id="Phobius"/>
    </source>
</evidence>
<feature type="transmembrane region" description="Helical" evidence="1">
    <location>
        <begin position="30"/>
        <end position="49"/>
    </location>
</feature>
<reference evidence="2" key="1">
    <citation type="journal article" date="2020" name="J. ISSAAS">
        <title>Lactobacilli and other gastrointestinal microbiota of Peromyscus leucopus, reservoir host for agents of Lyme disease and other zoonoses in North America.</title>
        <authorList>
            <person name="Milovic A."/>
            <person name="Bassam K."/>
            <person name="Shao H."/>
            <person name="Chatzistamou I."/>
            <person name="Tufts D.M."/>
            <person name="Diuk-Wasser M."/>
            <person name="Barbour A.G."/>
        </authorList>
    </citation>
    <scope>NUCLEOTIDE SEQUENCE</scope>
    <source>
        <strain evidence="2">LL90</strain>
    </source>
</reference>
<keyword evidence="1" id="KW-0472">Membrane</keyword>
<dbReference type="AlphaFoldDB" id="A0A6G8F3F4"/>
<keyword evidence="1" id="KW-1133">Transmembrane helix</keyword>
<keyword evidence="1" id="KW-0812">Transmembrane</keyword>
<proteinExistence type="predicted"/>
<protein>
    <submittedName>
        <fullName evidence="2">Uncharacterized protein</fullName>
    </submittedName>
</protein>
<feature type="transmembrane region" description="Helical" evidence="1">
    <location>
        <begin position="150"/>
        <end position="172"/>
    </location>
</feature>
<sequence>MPLKQIFRDYFYPDSRIIAQKAAVYDRVPWYRSLRFVPIFLWSLCATWATSYDMESYVEKWTLACGMAIIMLPLIYLGIKGYRWVLLFDILYIVGNQVGAIWQYGFQDWSVVVVPVITCLFVFPLVTAFRIENYRVKNKLAPKRKFWIDVLKAISGTVLISGAIMVVLTVFVNRELKASDNLLERKLEIFIHMGGVEKYCQKHGVKLNIYPQRFMKDYAEQIEEVDRQLGNTLFLKFMVQKAEDEVIRMGLEEKYDRLRKGVIVMQLRKKQNIPDGEFVWKDEYDSLMDGAGYCRFLDNNYDLFKNIGLFKDLDKQGK</sequence>
<dbReference type="EMBL" id="MN990732">
    <property type="protein sequence ID" value="QIM10708.1"/>
    <property type="molecule type" value="Genomic_DNA"/>
</dbReference>